<reference evidence="1" key="1">
    <citation type="submission" date="2013-05" db="EMBL/GenBank/DDBJ databases">
        <title>The Genome Sequence of Fusobacterium sp. 2_1_31.</title>
        <authorList>
            <consortium name="The Broad Institute Genomics Platform"/>
            <person name="Earl A."/>
            <person name="Ward D."/>
            <person name="Feldgarden M."/>
            <person name="Gevers D."/>
            <person name="Ambrose C."/>
            <person name="Strauss J."/>
            <person name="Allen-Vercoe E."/>
            <person name="Walker B."/>
            <person name="Young S."/>
            <person name="Zeng Q."/>
            <person name="Gargeya S."/>
            <person name="Fitzgerald M."/>
            <person name="Haas B."/>
            <person name="Abouelleil A."/>
            <person name="Allen A.W."/>
            <person name="Alvarado L."/>
            <person name="Arachchi H.M."/>
            <person name="Berlin A.M."/>
            <person name="Chapman S.B."/>
            <person name="Gainer-Dewar J."/>
            <person name="Goldberg J."/>
            <person name="Griggs A."/>
            <person name="Gujja S."/>
            <person name="Hansen M."/>
            <person name="Howarth C."/>
            <person name="Imamovic A."/>
            <person name="Ireland A."/>
            <person name="Larimer J."/>
            <person name="McCowan C."/>
            <person name="Murphy C."/>
            <person name="Pearson M."/>
            <person name="Poon T.W."/>
            <person name="Priest M."/>
            <person name="Roberts A."/>
            <person name="Saif S."/>
            <person name="Shea T."/>
            <person name="Sisk P."/>
            <person name="Sykes S."/>
            <person name="Wortman J."/>
            <person name="Nusbaum C."/>
            <person name="Birren B."/>
        </authorList>
    </citation>
    <scope>NUCLEOTIDE SEQUENCE</scope>
    <source>
        <strain evidence="1">2_1_31</strain>
    </source>
</reference>
<proteinExistence type="predicted"/>
<accession>A0ABR4WMM5</accession>
<evidence type="ECO:0000313" key="1">
    <source>
        <dbReference type="EMBL" id="KGE62753.1"/>
    </source>
</evidence>
<sequence>MNTIVGEKTNLIGSVIGGGNTTLRTAKLEYSDIHDKDKGYNFGINGNVS</sequence>
<keyword evidence="2" id="KW-1185">Reference proteome</keyword>
<evidence type="ECO:0000313" key="2">
    <source>
        <dbReference type="Proteomes" id="UP000003301"/>
    </source>
</evidence>
<name>A0ABR4WMM5_9FUSO</name>
<dbReference type="EMBL" id="ACDC03000016">
    <property type="protein sequence ID" value="KGE62753.1"/>
    <property type="molecule type" value="Genomic_DNA"/>
</dbReference>
<comment type="caution">
    <text evidence="1">The sequence shown here is derived from an EMBL/GenBank/DDBJ whole genome shotgun (WGS) entry which is preliminary data.</text>
</comment>
<protein>
    <submittedName>
        <fullName evidence="1">Uncharacterized protein</fullName>
    </submittedName>
</protein>
<gene>
    <name evidence="1" type="ORF">FSAG_001368</name>
</gene>
<dbReference type="RefSeq" id="WP_008794300.1">
    <property type="nucleotide sequence ID" value="NZ_KN173678.1"/>
</dbReference>
<dbReference type="Proteomes" id="UP000003301">
    <property type="component" value="Unassembled WGS sequence"/>
</dbReference>
<organism evidence="1 2">
    <name type="scientific">Fusobacterium periodonticum 2_1_31</name>
    <dbReference type="NCBI Taxonomy" id="469599"/>
    <lineage>
        <taxon>Bacteria</taxon>
        <taxon>Fusobacteriati</taxon>
        <taxon>Fusobacteriota</taxon>
        <taxon>Fusobacteriia</taxon>
        <taxon>Fusobacteriales</taxon>
        <taxon>Fusobacteriaceae</taxon>
        <taxon>Fusobacterium</taxon>
    </lineage>
</organism>